<sequence length="270" mass="29874">MGNNLYHSWCFAVTAQRLRTIFGPGLTIFGSPLVGNVALASGCQQCVAVLRARKLTVSVHLGEVEVGHSHCWGEVVVVAHYHCWGEVVVVAHYHYWGAVVVVAHGRCWGEVVVGHDHCWVVEGDCYGYQAVGAGCYDHWDVDRYFDLVVASSLLPLPYACVPTSTASVFACIRDVWEKTDLTFSCFCRFSRSCLSLASFSLRAFSSLSFSSRSRRSRSSSRPFCGGELPVGAPHSLGRFLSFRSKRSPGSCQWFFPFSNTCLSPRTVRRL</sequence>
<protein>
    <submittedName>
        <fullName evidence="1">Uncharacterized protein</fullName>
    </submittedName>
</protein>
<proteinExistence type="predicted"/>
<evidence type="ECO:0000313" key="1">
    <source>
        <dbReference type="EMBL" id="KAF2421143.1"/>
    </source>
</evidence>
<dbReference type="Proteomes" id="UP000800235">
    <property type="component" value="Unassembled WGS sequence"/>
</dbReference>
<accession>A0A9P4NGV4</accession>
<dbReference type="EMBL" id="MU007101">
    <property type="protein sequence ID" value="KAF2421143.1"/>
    <property type="molecule type" value="Genomic_DNA"/>
</dbReference>
<dbReference type="AlphaFoldDB" id="A0A9P4NGV4"/>
<comment type="caution">
    <text evidence="1">The sequence shown here is derived from an EMBL/GenBank/DDBJ whole genome shotgun (WGS) entry which is preliminary data.</text>
</comment>
<gene>
    <name evidence="1" type="ORF">EJ08DRAFT_520937</name>
</gene>
<keyword evidence="2" id="KW-1185">Reference proteome</keyword>
<organism evidence="1 2">
    <name type="scientific">Tothia fuscella</name>
    <dbReference type="NCBI Taxonomy" id="1048955"/>
    <lineage>
        <taxon>Eukaryota</taxon>
        <taxon>Fungi</taxon>
        <taxon>Dikarya</taxon>
        <taxon>Ascomycota</taxon>
        <taxon>Pezizomycotina</taxon>
        <taxon>Dothideomycetes</taxon>
        <taxon>Pleosporomycetidae</taxon>
        <taxon>Venturiales</taxon>
        <taxon>Cylindrosympodiaceae</taxon>
        <taxon>Tothia</taxon>
    </lineage>
</organism>
<name>A0A9P4NGV4_9PEZI</name>
<reference evidence="1" key="1">
    <citation type="journal article" date="2020" name="Stud. Mycol.">
        <title>101 Dothideomycetes genomes: a test case for predicting lifestyles and emergence of pathogens.</title>
        <authorList>
            <person name="Haridas S."/>
            <person name="Albert R."/>
            <person name="Binder M."/>
            <person name="Bloem J."/>
            <person name="Labutti K."/>
            <person name="Salamov A."/>
            <person name="Andreopoulos B."/>
            <person name="Baker S."/>
            <person name="Barry K."/>
            <person name="Bills G."/>
            <person name="Bluhm B."/>
            <person name="Cannon C."/>
            <person name="Castanera R."/>
            <person name="Culley D."/>
            <person name="Daum C."/>
            <person name="Ezra D."/>
            <person name="Gonzalez J."/>
            <person name="Henrissat B."/>
            <person name="Kuo A."/>
            <person name="Liang C."/>
            <person name="Lipzen A."/>
            <person name="Lutzoni F."/>
            <person name="Magnuson J."/>
            <person name="Mondo S."/>
            <person name="Nolan M."/>
            <person name="Ohm R."/>
            <person name="Pangilinan J."/>
            <person name="Park H.-J."/>
            <person name="Ramirez L."/>
            <person name="Alfaro M."/>
            <person name="Sun H."/>
            <person name="Tritt A."/>
            <person name="Yoshinaga Y."/>
            <person name="Zwiers L.-H."/>
            <person name="Turgeon B."/>
            <person name="Goodwin S."/>
            <person name="Spatafora J."/>
            <person name="Crous P."/>
            <person name="Grigoriev I."/>
        </authorList>
    </citation>
    <scope>NUCLEOTIDE SEQUENCE</scope>
    <source>
        <strain evidence="1">CBS 130266</strain>
    </source>
</reference>
<evidence type="ECO:0000313" key="2">
    <source>
        <dbReference type="Proteomes" id="UP000800235"/>
    </source>
</evidence>